<dbReference type="Proteomes" id="UP000004690">
    <property type="component" value="Unassembled WGS sequence"/>
</dbReference>
<dbReference type="STRING" id="926559.JoomaDRAFT_0009"/>
<reference evidence="1 2" key="1">
    <citation type="submission" date="2012-02" db="EMBL/GenBank/DDBJ databases">
        <title>Improved High-Quality Draft genome of Joostella marina DSM 19592.</title>
        <authorList>
            <consortium name="US DOE Joint Genome Institute (JGI-PGF)"/>
            <person name="Lucas S."/>
            <person name="Copeland A."/>
            <person name="Lapidus A."/>
            <person name="Bruce D."/>
            <person name="Goodwin L."/>
            <person name="Pitluck S."/>
            <person name="Peters L."/>
            <person name="Chertkov O."/>
            <person name="Ovchinnikova G."/>
            <person name="Kyrpides N."/>
            <person name="Mavromatis K."/>
            <person name="Detter J.C."/>
            <person name="Han C."/>
            <person name="Land M."/>
            <person name="Hauser L."/>
            <person name="Markowitz V."/>
            <person name="Cheng J.-F."/>
            <person name="Hugenholtz P."/>
            <person name="Woyke T."/>
            <person name="Wu D."/>
            <person name="Tindall B."/>
            <person name="Brambilla E."/>
            <person name="Klenk H.-P."/>
            <person name="Eisen J.A."/>
        </authorList>
    </citation>
    <scope>NUCLEOTIDE SEQUENCE [LARGE SCALE GENOMIC DNA]</scope>
    <source>
        <strain evidence="1 2">DSM 19592</strain>
    </source>
</reference>
<proteinExistence type="predicted"/>
<name>I3C0D3_9FLAO</name>
<sequence length="265" mass="31127">MIGKSKVLDTNIEWYDEIDPLSFYEKHFEDTFLAKMHEVYPDFTGIPFSLKVSTSLGENSKPDLAMVRNDYKEWYIIEAEMGRHSWDDHVEKQVRVFSTGYYAPKKVAKYINSKENSLDINKLEEMIDQIPPKVMVIVNEPKPQWEIAIKKYKSYLSIFQIYKGLNGLELYRISGDTPFIYRDKSHCSFVKGLSNTMEIYTPTFVNESNGSDIIVFFRGKTTKWKISKNNGKTYIVIAGRTHFLQLEKKYMLYISNKNEYYLDIN</sequence>
<organism evidence="1 2">
    <name type="scientific">Galbibacter orientalis DSM 19592</name>
    <dbReference type="NCBI Taxonomy" id="926559"/>
    <lineage>
        <taxon>Bacteria</taxon>
        <taxon>Pseudomonadati</taxon>
        <taxon>Bacteroidota</taxon>
        <taxon>Flavobacteriia</taxon>
        <taxon>Flavobacteriales</taxon>
        <taxon>Flavobacteriaceae</taxon>
        <taxon>Galbibacter</taxon>
    </lineage>
</organism>
<evidence type="ECO:0000313" key="2">
    <source>
        <dbReference type="Proteomes" id="UP000004690"/>
    </source>
</evidence>
<gene>
    <name evidence="1" type="ORF">JoomaDRAFT_0009</name>
</gene>
<dbReference type="RefSeq" id="WP_008615692.1">
    <property type="nucleotide sequence ID" value="NZ_JH651380.1"/>
</dbReference>
<dbReference type="eggNOG" id="ENOG5031X7K">
    <property type="taxonomic scope" value="Bacteria"/>
</dbReference>
<dbReference type="HOGENOM" id="CLU_1048790_0_0_10"/>
<dbReference type="AlphaFoldDB" id="I3C0D3"/>
<dbReference type="EMBL" id="JH651380">
    <property type="protein sequence ID" value="EIJ37076.1"/>
    <property type="molecule type" value="Genomic_DNA"/>
</dbReference>
<keyword evidence="2" id="KW-1185">Reference proteome</keyword>
<evidence type="ECO:0000313" key="1">
    <source>
        <dbReference type="EMBL" id="EIJ37076.1"/>
    </source>
</evidence>
<protein>
    <submittedName>
        <fullName evidence="1">Uncharacterized protein</fullName>
    </submittedName>
</protein>
<accession>I3C0D3</accession>